<dbReference type="EMBL" id="HM452126">
    <property type="protein sequence ID" value="ADM79923.1"/>
    <property type="molecule type" value="Genomic_DNA"/>
</dbReference>
<organism evidence="1 2">
    <name type="scientific">Aeromonas phage phiAS5</name>
    <dbReference type="NCBI Taxonomy" id="879630"/>
    <lineage>
        <taxon>Viruses</taxon>
        <taxon>Duplodnaviria</taxon>
        <taxon>Heunggongvirae</taxon>
        <taxon>Uroviricota</taxon>
        <taxon>Caudoviricetes</taxon>
        <taxon>Pantevenvirales</taxon>
        <taxon>Straboviridae</taxon>
        <taxon>Chrysonvirus</taxon>
        <taxon>Chrysonvirus as5</taxon>
    </lineage>
</organism>
<dbReference type="RefSeq" id="YP_003969369.1">
    <property type="nucleotide sequence ID" value="NC_014636.1"/>
</dbReference>
<dbReference type="OrthoDB" id="1905at10663"/>
<keyword evidence="2" id="KW-1185">Reference proteome</keyword>
<gene>
    <name evidence="1" type="ORF">phiAS5_ORF0080</name>
</gene>
<evidence type="ECO:0000313" key="1">
    <source>
        <dbReference type="EMBL" id="ADM79923.1"/>
    </source>
</evidence>
<accession>E1A2H7</accession>
<evidence type="ECO:0000313" key="2">
    <source>
        <dbReference type="Proteomes" id="UP000002236"/>
    </source>
</evidence>
<sequence>MREISVIIKASIIAALSLISSGFVAAQAIRTDLETVMQRMEKNIFVYDEYPKLCELHNSVSLRTLYFMSNPFRDYTEFDRVTTFCEGLK</sequence>
<dbReference type="GeneID" id="9861487"/>
<reference evidence="1 2" key="1">
    <citation type="journal article" date="2012" name="Vet. Microbiol.">
        <title>Complete genome sequence and characterization of a broad-host range T4-like bacteriophage phiAS5 infecting Aeromonas salmonicida subsp. salmonicida.</title>
        <authorList>
            <person name="Kim J.H."/>
            <person name="Son J.S."/>
            <person name="Choi Y.J."/>
            <person name="Choresca C.H.Jr."/>
            <person name="Shin S.P."/>
            <person name="Han J.E."/>
            <person name="Jun J.W."/>
            <person name="Park S.C."/>
        </authorList>
    </citation>
    <scope>NUCLEOTIDE SEQUENCE [LARGE SCALE GENOMIC DNA]</scope>
</reference>
<proteinExistence type="predicted"/>
<dbReference type="KEGG" id="vg:9861487"/>
<name>E1A2H7_9CAUD</name>
<protein>
    <submittedName>
        <fullName evidence="1">Uncharacterized protein</fullName>
    </submittedName>
</protein>
<dbReference type="Proteomes" id="UP000002236">
    <property type="component" value="Segment"/>
</dbReference>